<dbReference type="EMBL" id="JROO01000040">
    <property type="protein sequence ID" value="KIH97297.1"/>
    <property type="molecule type" value="Genomic_DNA"/>
</dbReference>
<name>A0A0C2JK52_9ACTN</name>
<evidence type="ECO:0000313" key="2">
    <source>
        <dbReference type="Proteomes" id="UP000031675"/>
    </source>
</evidence>
<proteinExistence type="predicted"/>
<dbReference type="InterPro" id="IPR054058">
    <property type="entry name" value="HTH_67"/>
</dbReference>
<protein>
    <recommendedName>
        <fullName evidence="3">SalK</fullName>
    </recommendedName>
</protein>
<dbReference type="OrthoDB" id="157052at2"/>
<organism evidence="1 2">
    <name type="scientific">Streptomonospora alba</name>
    <dbReference type="NCBI Taxonomy" id="183763"/>
    <lineage>
        <taxon>Bacteria</taxon>
        <taxon>Bacillati</taxon>
        <taxon>Actinomycetota</taxon>
        <taxon>Actinomycetes</taxon>
        <taxon>Streptosporangiales</taxon>
        <taxon>Nocardiopsidaceae</taxon>
        <taxon>Streptomonospora</taxon>
    </lineage>
</organism>
<keyword evidence="2" id="KW-1185">Reference proteome</keyword>
<gene>
    <name evidence="1" type="ORF">LP52_20255</name>
</gene>
<reference evidence="2" key="1">
    <citation type="journal article" date="2015" name="Chem. Biol.">
        <title>Structure, bioactivity, and resistance mechanism of streptomonomicin, an unusual lasso Peptide from an understudied halophilic actinomycete.</title>
        <authorList>
            <person name="Metelev M."/>
            <person name="Tietz J.I."/>
            <person name="Melby J.O."/>
            <person name="Blair P.M."/>
            <person name="Zhu L."/>
            <person name="Livnat I."/>
            <person name="Severinov K."/>
            <person name="Mitchell D.A."/>
        </authorList>
    </citation>
    <scope>NUCLEOTIDE SEQUENCE [LARGE SCALE GENOMIC DNA]</scope>
    <source>
        <strain evidence="2">YIM 90003</strain>
    </source>
</reference>
<dbReference type="Proteomes" id="UP000031675">
    <property type="component" value="Unassembled WGS sequence"/>
</dbReference>
<comment type="caution">
    <text evidence="1">The sequence shown here is derived from an EMBL/GenBank/DDBJ whole genome shotgun (WGS) entry which is preliminary data.</text>
</comment>
<dbReference type="STRING" id="183763.LP52_20255"/>
<evidence type="ECO:0008006" key="3">
    <source>
        <dbReference type="Google" id="ProtNLM"/>
    </source>
</evidence>
<dbReference type="NCBIfam" id="NF047719">
    <property type="entry name" value="SCO6745_fam_HTH"/>
    <property type="match status" value="1"/>
</dbReference>
<accession>A0A0C2JK52</accession>
<dbReference type="RefSeq" id="WP_040275887.1">
    <property type="nucleotide sequence ID" value="NZ_JROO01000040.1"/>
</dbReference>
<sequence>MAHDAPSPDNARTAWSALEPVHVPVYFAHEAQARYASIGLENPAMHYFASRSAPMGAVGPGAVAAAFYNFNPQAVRAVIPHAWSLAAPETVLAARNDVADRMLRRVLGEEAVDSDPVKEAAEIARTAALAAAELPYGRPLFAGHAGLEWPDEPHMVLWHAATLLREFRGDGHIAALVDAGVSPMDALVSHAATGSIKLSFLRKSRGWSEEDMDAGVRGAVERGLVTTDEADTPSLTDTGRTMRSHLEERTDSLSVEPYAAIGGRGCERLAELMRPFLEALKAEGLRPGTRNKR</sequence>
<dbReference type="AlphaFoldDB" id="A0A0C2JK52"/>
<dbReference type="Pfam" id="PF21863">
    <property type="entry name" value="HTH_67"/>
    <property type="match status" value="1"/>
</dbReference>
<evidence type="ECO:0000313" key="1">
    <source>
        <dbReference type="EMBL" id="KIH97297.1"/>
    </source>
</evidence>